<dbReference type="PATRIC" id="fig|1191460.12.peg.2356"/>
<proteinExistence type="predicted"/>
<accession>N8YJD0</accession>
<comment type="caution">
    <text evidence="1">The sequence shown here is derived from an EMBL/GenBank/DDBJ whole genome shotgun (WGS) entry which is preliminary data.</text>
</comment>
<dbReference type="AlphaFoldDB" id="N8YJD0"/>
<dbReference type="OrthoDB" id="6064752at2"/>
<name>N8YJD0_ACIVR</name>
<evidence type="ECO:0000313" key="1">
    <source>
        <dbReference type="EMBL" id="ENV36806.1"/>
    </source>
</evidence>
<reference evidence="1 2" key="1">
    <citation type="submission" date="2013-02" db="EMBL/GenBank/DDBJ databases">
        <title>The Genome Sequence of Acinetobacter venetianus CIP 110063.</title>
        <authorList>
            <consortium name="The Broad Institute Genome Sequencing Platform"/>
            <consortium name="The Broad Institute Genome Sequencing Center for Infectious Disease"/>
            <person name="Cerqueira G."/>
            <person name="Feldgarden M."/>
            <person name="Courvalin P."/>
            <person name="Perichon B."/>
            <person name="Grillot-Courvalin C."/>
            <person name="Clermont D."/>
            <person name="Rocha E."/>
            <person name="Yoon E.-J."/>
            <person name="Nemec A."/>
            <person name="Walker B."/>
            <person name="Young S.K."/>
            <person name="Zeng Q."/>
            <person name="Gargeya S."/>
            <person name="Fitzgerald M."/>
            <person name="Haas B."/>
            <person name="Abouelleil A."/>
            <person name="Alvarado L."/>
            <person name="Arachchi H.M."/>
            <person name="Berlin A.M."/>
            <person name="Chapman S.B."/>
            <person name="Dewar J."/>
            <person name="Goldberg J."/>
            <person name="Griggs A."/>
            <person name="Gujja S."/>
            <person name="Hansen M."/>
            <person name="Howarth C."/>
            <person name="Imamovic A."/>
            <person name="Larimer J."/>
            <person name="McCowan C."/>
            <person name="Murphy C."/>
            <person name="Neiman D."/>
            <person name="Pearson M."/>
            <person name="Priest M."/>
            <person name="Roberts A."/>
            <person name="Saif S."/>
            <person name="Shea T."/>
            <person name="Sisk P."/>
            <person name="Sykes S."/>
            <person name="Wortman J."/>
            <person name="Nusbaum C."/>
            <person name="Birren B."/>
        </authorList>
    </citation>
    <scope>NUCLEOTIDE SEQUENCE [LARGE SCALE GENOMIC DNA]</scope>
    <source>
        <strain evidence="2">ATCC 31012 / DSM 23050 / BCRC 14357 / CCUG 45561 / CIP 110063 / KCTC 2702 / LMG 19082 / RAG-1</strain>
    </source>
</reference>
<dbReference type="HOGENOM" id="CLU_138425_0_0_6"/>
<organism evidence="1 2">
    <name type="scientific">Acinetobacter venetianus (strain ATCC 31012 / DSM 23050 / BCRC 14357 / CCUG 45561 / CIP 110063 / KCTC 2702 / LMG 19082 / RAG-1)</name>
    <dbReference type="NCBI Taxonomy" id="1191460"/>
    <lineage>
        <taxon>Bacteria</taxon>
        <taxon>Pseudomonadati</taxon>
        <taxon>Pseudomonadota</taxon>
        <taxon>Gammaproteobacteria</taxon>
        <taxon>Moraxellales</taxon>
        <taxon>Moraxellaceae</taxon>
        <taxon>Acinetobacter</taxon>
    </lineage>
</organism>
<evidence type="ECO:0000313" key="2">
    <source>
        <dbReference type="Proteomes" id="UP000018445"/>
    </source>
</evidence>
<dbReference type="Proteomes" id="UP000018445">
    <property type="component" value="Unassembled WGS sequence"/>
</dbReference>
<protein>
    <submittedName>
        <fullName evidence="1">Uncharacterized protein</fullName>
    </submittedName>
</protein>
<dbReference type="GeneID" id="58195209"/>
<gene>
    <name evidence="1" type="ORF">F959_02357</name>
</gene>
<dbReference type="EMBL" id="APPO01000015">
    <property type="protein sequence ID" value="ENV36806.1"/>
    <property type="molecule type" value="Genomic_DNA"/>
</dbReference>
<dbReference type="RefSeq" id="WP_004880393.1">
    <property type="nucleotide sequence ID" value="NZ_AKIQ01000023.1"/>
</dbReference>
<keyword evidence="2" id="KW-1185">Reference proteome</keyword>
<sequence>MIANNLMKIKFNKRPAPVLVEHRPVYKIGQISLILYISSRAYKSSLTRLHLFNWVLKDKNRQKDLLNTVENGNFRISAWGFDPALTIAIRFAIAEKLLFEEGSGYKLTDLGIRFAKKIMLDDSIFPEEKKFLSLIKKSITEGMVESVTKSWTSL</sequence>
<dbReference type="eggNOG" id="ENOG503308U">
    <property type="taxonomic scope" value="Bacteria"/>
</dbReference>